<gene>
    <name evidence="1" type="ORF">AMST5_02075</name>
</gene>
<dbReference type="GO" id="GO:0005829">
    <property type="term" value="C:cytosol"/>
    <property type="evidence" value="ECO:0007669"/>
    <property type="project" value="TreeGrafter"/>
</dbReference>
<dbReference type="InterPro" id="IPR010292">
    <property type="entry name" value="Uncharacterised_CreA"/>
</dbReference>
<sequence>MTNLKILSCTIVLGAALGAGAAAAQEGPDLVFRRSTDFKLLTPNDKLATYVVDDPLIDGVACAYTAHEKGGVAGMFGVAEQTSEVSLACNQYAPIKLRAGRENDRFTQGDLIISERRSLLWKQMHIARGCDIKRNMLIYMIYSDRLIDGSPENSTAAVPIQPWGGGAAPQCKDWLR</sequence>
<dbReference type="PIRSF" id="PIRSF003174">
    <property type="entry name" value="CreA"/>
    <property type="match status" value="1"/>
</dbReference>
<dbReference type="Pfam" id="PF05981">
    <property type="entry name" value="CreA"/>
    <property type="match status" value="1"/>
</dbReference>
<name>A0AA48LZE3_9ZZZZ</name>
<organism evidence="1">
    <name type="scientific">freshwater sediment metagenome</name>
    <dbReference type="NCBI Taxonomy" id="556182"/>
    <lineage>
        <taxon>unclassified sequences</taxon>
        <taxon>metagenomes</taxon>
        <taxon>ecological metagenomes</taxon>
    </lineage>
</organism>
<dbReference type="EMBL" id="OY288114">
    <property type="protein sequence ID" value="CAJ0868761.1"/>
    <property type="molecule type" value="Genomic_DNA"/>
</dbReference>
<dbReference type="PANTHER" id="PTHR37952">
    <property type="match status" value="1"/>
</dbReference>
<proteinExistence type="predicted"/>
<dbReference type="PANTHER" id="PTHR37952:SF2">
    <property type="entry name" value="PROTEIN CREA"/>
    <property type="match status" value="1"/>
</dbReference>
<evidence type="ECO:0000313" key="1">
    <source>
        <dbReference type="EMBL" id="CAJ0868761.1"/>
    </source>
</evidence>
<accession>A0AA48LZE3</accession>
<dbReference type="AlphaFoldDB" id="A0AA48LZE3"/>
<protein>
    <recommendedName>
        <fullName evidence="2">CreA family protein</fullName>
    </recommendedName>
</protein>
<evidence type="ECO:0008006" key="2">
    <source>
        <dbReference type="Google" id="ProtNLM"/>
    </source>
</evidence>
<reference evidence="1" key="1">
    <citation type="submission" date="2023-07" db="EMBL/GenBank/DDBJ databases">
        <authorList>
            <person name="Pelsma A.J. K."/>
        </authorList>
    </citation>
    <scope>NUCLEOTIDE SEQUENCE</scope>
</reference>